<dbReference type="InterPro" id="IPR011008">
    <property type="entry name" value="Dimeric_a/b-barrel"/>
</dbReference>
<dbReference type="InterPro" id="IPR011991">
    <property type="entry name" value="ArsR-like_HTH"/>
</dbReference>
<evidence type="ECO:0000313" key="6">
    <source>
        <dbReference type="Proteomes" id="UP000035444"/>
    </source>
</evidence>
<keyword evidence="2" id="KW-0238">DNA-binding</keyword>
<gene>
    <name evidence="5" type="ORF">WH96_16060</name>
</gene>
<accession>A0A0H2MBW0</accession>
<dbReference type="SMART" id="SM00344">
    <property type="entry name" value="HTH_ASNC"/>
    <property type="match status" value="1"/>
</dbReference>
<dbReference type="PATRIC" id="fig|1489064.4.peg.185"/>
<dbReference type="GO" id="GO:0043200">
    <property type="term" value="P:response to amino acid"/>
    <property type="evidence" value="ECO:0007669"/>
    <property type="project" value="TreeGrafter"/>
</dbReference>
<dbReference type="GO" id="GO:0043565">
    <property type="term" value="F:sequence-specific DNA binding"/>
    <property type="evidence" value="ECO:0007669"/>
    <property type="project" value="InterPro"/>
</dbReference>
<dbReference type="EMBL" id="LAQL01000011">
    <property type="protein sequence ID" value="KLN59686.1"/>
    <property type="molecule type" value="Genomic_DNA"/>
</dbReference>
<dbReference type="InterPro" id="IPR019887">
    <property type="entry name" value="Tscrpt_reg_AsnC/Lrp_C"/>
</dbReference>
<reference evidence="5 6" key="1">
    <citation type="submission" date="2015-03" db="EMBL/GenBank/DDBJ databases">
        <title>Genome Sequence of Kiloniella spongiae MEBiC09566, isolated from a marine sponge.</title>
        <authorList>
            <person name="Shao Z."/>
            <person name="Wang L."/>
            <person name="Li X."/>
        </authorList>
    </citation>
    <scope>NUCLEOTIDE SEQUENCE [LARGE SCALE GENOMIC DNA]</scope>
    <source>
        <strain evidence="5 6">MEBiC09566</strain>
    </source>
</reference>
<dbReference type="InterPro" id="IPR036390">
    <property type="entry name" value="WH_DNA-bd_sf"/>
</dbReference>
<dbReference type="SUPFAM" id="SSF46785">
    <property type="entry name" value="Winged helix' DNA-binding domain"/>
    <property type="match status" value="1"/>
</dbReference>
<dbReference type="CDD" id="cd00090">
    <property type="entry name" value="HTH_ARSR"/>
    <property type="match status" value="1"/>
</dbReference>
<dbReference type="InterPro" id="IPR019888">
    <property type="entry name" value="Tscrpt_reg_AsnC-like"/>
</dbReference>
<dbReference type="Gene3D" id="1.10.10.10">
    <property type="entry name" value="Winged helix-like DNA-binding domain superfamily/Winged helix DNA-binding domain"/>
    <property type="match status" value="1"/>
</dbReference>
<dbReference type="PROSITE" id="PS00519">
    <property type="entry name" value="HTH_ASNC_1"/>
    <property type="match status" value="1"/>
</dbReference>
<protein>
    <submittedName>
        <fullName evidence="5">AsnC family transcriptional regulator</fullName>
    </submittedName>
</protein>
<dbReference type="SUPFAM" id="SSF54909">
    <property type="entry name" value="Dimeric alpha+beta barrel"/>
    <property type="match status" value="1"/>
</dbReference>
<evidence type="ECO:0000256" key="3">
    <source>
        <dbReference type="ARBA" id="ARBA00023163"/>
    </source>
</evidence>
<keyword evidence="3" id="KW-0804">Transcription</keyword>
<dbReference type="Proteomes" id="UP000035444">
    <property type="component" value="Unassembled WGS sequence"/>
</dbReference>
<dbReference type="GO" id="GO:0005829">
    <property type="term" value="C:cytosol"/>
    <property type="evidence" value="ECO:0007669"/>
    <property type="project" value="TreeGrafter"/>
</dbReference>
<dbReference type="STRING" id="1489064.WH96_16060"/>
<evidence type="ECO:0000313" key="5">
    <source>
        <dbReference type="EMBL" id="KLN59686.1"/>
    </source>
</evidence>
<dbReference type="PROSITE" id="PS50956">
    <property type="entry name" value="HTH_ASNC_2"/>
    <property type="match status" value="1"/>
</dbReference>
<evidence type="ECO:0000256" key="2">
    <source>
        <dbReference type="ARBA" id="ARBA00023125"/>
    </source>
</evidence>
<dbReference type="GO" id="GO:0006355">
    <property type="term" value="P:regulation of DNA-templated transcription"/>
    <property type="evidence" value="ECO:0007669"/>
    <property type="project" value="UniProtKB-ARBA"/>
</dbReference>
<keyword evidence="1" id="KW-0805">Transcription regulation</keyword>
<dbReference type="PRINTS" id="PR00033">
    <property type="entry name" value="HTHASNC"/>
</dbReference>
<keyword evidence="6" id="KW-1185">Reference proteome</keyword>
<dbReference type="InterPro" id="IPR000485">
    <property type="entry name" value="AsnC-type_HTH_dom"/>
</dbReference>
<comment type="caution">
    <text evidence="5">The sequence shown here is derived from an EMBL/GenBank/DDBJ whole genome shotgun (WGS) entry which is preliminary data.</text>
</comment>
<feature type="domain" description="HTH asnC-type" evidence="4">
    <location>
        <begin position="6"/>
        <end position="67"/>
    </location>
</feature>
<proteinExistence type="predicted"/>
<sequence length="155" mass="17424">MASANLDEIDIRILRELRNDGRITAAELSQRVGLSVTPVIRRLKHLENTGIITGYVALIDEVALGYEMSVFVSVKLDKQIDAAIENFENEMLKFPEVVDCWLMTGHRDYLLRVAITGLKEFEALMIERLVKIKGVASIESSIPIRRVKSGISRTP</sequence>
<evidence type="ECO:0000256" key="1">
    <source>
        <dbReference type="ARBA" id="ARBA00023015"/>
    </source>
</evidence>
<dbReference type="Pfam" id="PF13412">
    <property type="entry name" value="HTH_24"/>
    <property type="match status" value="1"/>
</dbReference>
<dbReference type="PANTHER" id="PTHR30154:SF34">
    <property type="entry name" value="TRANSCRIPTIONAL REGULATOR AZLB"/>
    <property type="match status" value="1"/>
</dbReference>
<organism evidence="5 6">
    <name type="scientific">Kiloniella spongiae</name>
    <dbReference type="NCBI Taxonomy" id="1489064"/>
    <lineage>
        <taxon>Bacteria</taxon>
        <taxon>Pseudomonadati</taxon>
        <taxon>Pseudomonadota</taxon>
        <taxon>Alphaproteobacteria</taxon>
        <taxon>Rhodospirillales</taxon>
        <taxon>Kiloniellaceae</taxon>
        <taxon>Kiloniella</taxon>
    </lineage>
</organism>
<dbReference type="AlphaFoldDB" id="A0A0H2MBW0"/>
<dbReference type="PANTHER" id="PTHR30154">
    <property type="entry name" value="LEUCINE-RESPONSIVE REGULATORY PROTEIN"/>
    <property type="match status" value="1"/>
</dbReference>
<dbReference type="InterPro" id="IPR019885">
    <property type="entry name" value="Tscrpt_reg_HTH_AsnC-type_CS"/>
</dbReference>
<dbReference type="RefSeq" id="WP_047765243.1">
    <property type="nucleotide sequence ID" value="NZ_LAQL01000011.1"/>
</dbReference>
<dbReference type="OrthoDB" id="9803143at2"/>
<evidence type="ECO:0000259" key="4">
    <source>
        <dbReference type="PROSITE" id="PS50956"/>
    </source>
</evidence>
<dbReference type="InterPro" id="IPR036388">
    <property type="entry name" value="WH-like_DNA-bd_sf"/>
</dbReference>
<dbReference type="Gene3D" id="3.30.70.920">
    <property type="match status" value="1"/>
</dbReference>
<name>A0A0H2MBW0_9PROT</name>
<dbReference type="Pfam" id="PF01037">
    <property type="entry name" value="AsnC_trans_reg"/>
    <property type="match status" value="1"/>
</dbReference>